<evidence type="ECO:0000313" key="2">
    <source>
        <dbReference type="Proteomes" id="UP000294933"/>
    </source>
</evidence>
<dbReference type="STRING" id="50990.A0A4Y7PVI0"/>
<evidence type="ECO:0008006" key="3">
    <source>
        <dbReference type="Google" id="ProtNLM"/>
    </source>
</evidence>
<protein>
    <recommendedName>
        <fullName evidence="3">DUF3669 domain-containing protein</fullName>
    </recommendedName>
</protein>
<dbReference type="VEuPathDB" id="FungiDB:BD410DRAFT_877283"/>
<dbReference type="OrthoDB" id="2993351at2759"/>
<dbReference type="PANTHER" id="PTHR40780">
    <property type="entry name" value="DUF3669 DOMAIN-CONTAINING PROTEIN"/>
    <property type="match status" value="1"/>
</dbReference>
<organism evidence="1 2">
    <name type="scientific">Rickenella mellea</name>
    <dbReference type="NCBI Taxonomy" id="50990"/>
    <lineage>
        <taxon>Eukaryota</taxon>
        <taxon>Fungi</taxon>
        <taxon>Dikarya</taxon>
        <taxon>Basidiomycota</taxon>
        <taxon>Agaricomycotina</taxon>
        <taxon>Agaricomycetes</taxon>
        <taxon>Hymenochaetales</taxon>
        <taxon>Rickenellaceae</taxon>
        <taxon>Rickenella</taxon>
    </lineage>
</organism>
<name>A0A4Y7PVI0_9AGAM</name>
<dbReference type="EMBL" id="ML170200">
    <property type="protein sequence ID" value="TDL19071.1"/>
    <property type="molecule type" value="Genomic_DNA"/>
</dbReference>
<evidence type="ECO:0000313" key="1">
    <source>
        <dbReference type="EMBL" id="TDL19071.1"/>
    </source>
</evidence>
<keyword evidence="2" id="KW-1185">Reference proteome</keyword>
<proteinExistence type="predicted"/>
<dbReference type="Proteomes" id="UP000294933">
    <property type="component" value="Unassembled WGS sequence"/>
</dbReference>
<gene>
    <name evidence="1" type="ORF">BD410DRAFT_877283</name>
</gene>
<reference evidence="1 2" key="1">
    <citation type="submission" date="2018-06" db="EMBL/GenBank/DDBJ databases">
        <title>A transcriptomic atlas of mushroom development highlights an independent origin of complex multicellularity.</title>
        <authorList>
            <consortium name="DOE Joint Genome Institute"/>
            <person name="Krizsan K."/>
            <person name="Almasi E."/>
            <person name="Merenyi Z."/>
            <person name="Sahu N."/>
            <person name="Viragh M."/>
            <person name="Koszo T."/>
            <person name="Mondo S."/>
            <person name="Kiss B."/>
            <person name="Balint B."/>
            <person name="Kues U."/>
            <person name="Barry K."/>
            <person name="Hegedus J.C."/>
            <person name="Henrissat B."/>
            <person name="Johnson J."/>
            <person name="Lipzen A."/>
            <person name="Ohm R."/>
            <person name="Nagy I."/>
            <person name="Pangilinan J."/>
            <person name="Yan J."/>
            <person name="Xiong Y."/>
            <person name="Grigoriev I.V."/>
            <person name="Hibbett D.S."/>
            <person name="Nagy L.G."/>
        </authorList>
    </citation>
    <scope>NUCLEOTIDE SEQUENCE [LARGE SCALE GENOMIC DNA]</scope>
    <source>
        <strain evidence="1 2">SZMC22713</strain>
    </source>
</reference>
<dbReference type="AlphaFoldDB" id="A0A4Y7PVI0"/>
<dbReference type="PANTHER" id="PTHR40780:SF2">
    <property type="entry name" value="DUF3669 DOMAIN-CONTAINING PROTEIN"/>
    <property type="match status" value="1"/>
</dbReference>
<accession>A0A4Y7PVI0</accession>
<sequence>MSEEVNPDFKVKSIGKGSFAVVKIYEGRPMAFKEVLNHDEIEKLHAEYQMLKDVYTNCNTDSFFRLTRPLAYYRPLAEHHAELFQPLPPSLGASIRKHFYPANAPATTPNPSLCRIYFGKEVAPSRFVNSSNFQLDFARYTALYNEDQAAHDDDKHYLPSPNEIAHGMGQMIARIHFKGTGYTAQDVEFVIGSEGFSAVSLFVIDFNQVRPNLMKTWDKKVDAVPDLVRVHFLNDPYFPFARESNPLFHEFETGYLSVTEANNPVGKEFLAELKKKQTEKDAAAGK</sequence>